<dbReference type="GO" id="GO:0006487">
    <property type="term" value="P:protein N-linked glycosylation"/>
    <property type="evidence" value="ECO:0007669"/>
    <property type="project" value="TreeGrafter"/>
</dbReference>
<dbReference type="PANTHER" id="PTHR31834">
    <property type="entry name" value="INITIATION-SPECIFIC ALPHA-1,6-MANNOSYLTRANSFERASE"/>
    <property type="match status" value="1"/>
</dbReference>
<dbReference type="PhylomeDB" id="A0A0A2K891"/>
<name>A0A0A2K891_PENEN</name>
<keyword evidence="3" id="KW-1185">Reference proteome</keyword>
<dbReference type="Gene3D" id="3.90.550.20">
    <property type="match status" value="1"/>
</dbReference>
<dbReference type="Pfam" id="PF20174">
    <property type="entry name" value="DUF6540"/>
    <property type="match status" value="1"/>
</dbReference>
<dbReference type="AlphaFoldDB" id="A0A0A2K891"/>
<reference evidence="2 3" key="1">
    <citation type="journal article" date="2015" name="Mol. Plant Microbe Interact.">
        <title>Genome, transcriptome, and functional analyses of Penicillium expansum provide new insights into secondary metabolism and pathogenicity.</title>
        <authorList>
            <person name="Ballester A.R."/>
            <person name="Marcet-Houben M."/>
            <person name="Levin E."/>
            <person name="Sela N."/>
            <person name="Selma-Lazaro C."/>
            <person name="Carmona L."/>
            <person name="Wisniewski M."/>
            <person name="Droby S."/>
            <person name="Gonzalez-Candelas L."/>
            <person name="Gabaldon T."/>
        </authorList>
    </citation>
    <scope>NUCLEOTIDE SEQUENCE [LARGE SCALE GENOMIC DNA]</scope>
    <source>
        <strain evidence="2 3">MD-8</strain>
    </source>
</reference>
<dbReference type="RefSeq" id="XP_016603583.1">
    <property type="nucleotide sequence ID" value="XM_016741573.1"/>
</dbReference>
<dbReference type="OrthoDB" id="409543at2759"/>
<organism evidence="2 3">
    <name type="scientific">Penicillium expansum</name>
    <name type="common">Blue mold rot fungus</name>
    <dbReference type="NCBI Taxonomy" id="27334"/>
    <lineage>
        <taxon>Eukaryota</taxon>
        <taxon>Fungi</taxon>
        <taxon>Dikarya</taxon>
        <taxon>Ascomycota</taxon>
        <taxon>Pezizomycotina</taxon>
        <taxon>Eurotiomycetes</taxon>
        <taxon>Eurotiomycetidae</taxon>
        <taxon>Eurotiales</taxon>
        <taxon>Aspergillaceae</taxon>
        <taxon>Penicillium</taxon>
    </lineage>
</organism>
<evidence type="ECO:0000313" key="2">
    <source>
        <dbReference type="EMBL" id="KGO63098.1"/>
    </source>
</evidence>
<evidence type="ECO:0000313" key="3">
    <source>
        <dbReference type="Proteomes" id="UP000030143"/>
    </source>
</evidence>
<protein>
    <recommendedName>
        <fullName evidence="4">Glycosyltransferase, DXD sugar-binding motif</fullName>
    </recommendedName>
</protein>
<evidence type="ECO:0000256" key="1">
    <source>
        <dbReference type="ARBA" id="ARBA00009003"/>
    </source>
</evidence>
<dbReference type="EMBL" id="JQFZ01000016">
    <property type="protein sequence ID" value="KGO63098.1"/>
    <property type="molecule type" value="Genomic_DNA"/>
</dbReference>
<dbReference type="HOGENOM" id="CLU_022381_3_0_1"/>
<dbReference type="InterPro" id="IPR039367">
    <property type="entry name" value="Och1-like"/>
</dbReference>
<comment type="caution">
    <text evidence="2">The sequence shown here is derived from an EMBL/GenBank/DDBJ whole genome shotgun (WGS) entry which is preliminary data.</text>
</comment>
<dbReference type="SUPFAM" id="SSF53448">
    <property type="entry name" value="Nucleotide-diphospho-sugar transferases"/>
    <property type="match status" value="1"/>
</dbReference>
<dbReference type="Proteomes" id="UP000030143">
    <property type="component" value="Unassembled WGS sequence"/>
</dbReference>
<sequence length="670" mass="76082">MRSRTFLGFPNRHKYVLVAAILTLFILFKSVPIPTSRLDPRAEKSYGESRPRYLHRSTFRADPDYEYEIKLSNALRAMEIEREMRHDEDATDTLWQIMLPGVSQRSDDSVQFEQKNSEWKYKLVQADWADKFIFETLESIPEIARLYKSYPHSVHRGDLLRYLILWYYGGYYADLDVYPARSIKSCPSLRDSIFKDNTVNANVSLIVGIEIDEPFASPQKMRDWHWARRYGFIQYTMYAPRRFSPLLREIIVRVLSHTKRRVDGSHFWRSGRYNEMDTLEITGPGVFTDAVLDVLSDTLPSTHRLVKQSVDADAKFSSSASSIQRVTWAPFHGIKEPLCVEGPEAKSGKLLGGLCVLPVNAWGNGQRHSGSEGFNSQHACINHRFGGTWKPWKQSWQKAKMPSQENRMSPKLFVVFYQPRYGNFIHWALHIEKGEEHHILEVDGEHPKFKRNTFMENPKESSTFLRQIFIAVLGEDDVERVKNAAQTVPVDNETVQWDCQDYVLEILDKLQEDFVLDKDDEDYMDSTVAPAAPATANKVAKPQRTRGGKKIRAKKAEKALQSAAEAGPVAAEASVRAASASQSAPPAAKKAAPLAITLAGGSPSLPSSTSMANFVMGNFYETTLASLVPELVLTTEETDALVDFLSQIIINYIEDRRLTSDVPWDLWDSA</sequence>
<dbReference type="InterPro" id="IPR046670">
    <property type="entry name" value="DUF6540"/>
</dbReference>
<dbReference type="VEuPathDB" id="FungiDB:PEXP_071290"/>
<comment type="similarity">
    <text evidence="1">Belongs to the glycosyltransferase 32 family.</text>
</comment>
<evidence type="ECO:0008006" key="4">
    <source>
        <dbReference type="Google" id="ProtNLM"/>
    </source>
</evidence>
<dbReference type="Pfam" id="PF04488">
    <property type="entry name" value="Gly_transf_sug"/>
    <property type="match status" value="1"/>
</dbReference>
<dbReference type="PANTHER" id="PTHR31834:SF9">
    <property type="entry name" value="INITIATION-SPECIFIC ALPHA-1,6-MANNOSYLTRANSFERASE"/>
    <property type="match status" value="1"/>
</dbReference>
<dbReference type="GO" id="GO:0000009">
    <property type="term" value="F:alpha-1,6-mannosyltransferase activity"/>
    <property type="evidence" value="ECO:0007669"/>
    <property type="project" value="InterPro"/>
</dbReference>
<dbReference type="InterPro" id="IPR029044">
    <property type="entry name" value="Nucleotide-diphossugar_trans"/>
</dbReference>
<dbReference type="STRING" id="27334.A0A0A2K891"/>
<proteinExistence type="inferred from homology"/>
<accession>A0A0A2K891</accession>
<dbReference type="GeneID" id="27676992"/>
<dbReference type="GO" id="GO:0000136">
    <property type="term" value="C:mannan polymerase complex"/>
    <property type="evidence" value="ECO:0007669"/>
    <property type="project" value="TreeGrafter"/>
</dbReference>
<dbReference type="InterPro" id="IPR007577">
    <property type="entry name" value="GlycoTrfase_DXD_sugar-bd_CS"/>
</dbReference>
<gene>
    <name evidence="2" type="ORF">PEX2_042980</name>
</gene>